<reference evidence="1 2" key="2">
    <citation type="submission" date="2017-12" db="EMBL/GenBank/DDBJ databases">
        <title>Genome sequence of Rhizobium sullae HCNT1 isolated from Sulla coronaria nodules and featuring peculiar denitrification phenotypes.</title>
        <authorList>
            <person name="De Diego-Diaz B."/>
            <person name="Treu L."/>
            <person name="Campanaro S."/>
            <person name="Da Silva Duarte V."/>
            <person name="Basaglia M."/>
            <person name="Favaro L."/>
            <person name="Casella S."/>
            <person name="Squartini A."/>
        </authorList>
    </citation>
    <scope>NUCLEOTIDE SEQUENCE [LARGE SCALE GENOMIC DNA]</scope>
    <source>
        <strain evidence="1 2">HCNT1</strain>
    </source>
</reference>
<protein>
    <submittedName>
        <fullName evidence="1">DUF2735 domain-containing protein</fullName>
    </submittedName>
</protein>
<dbReference type="InterPro" id="IPR021232">
    <property type="entry name" value="DUF2735"/>
</dbReference>
<dbReference type="AlphaFoldDB" id="A0A2N0DE66"/>
<proteinExistence type="predicted"/>
<dbReference type="RefSeq" id="WP_100770826.1">
    <property type="nucleotide sequence ID" value="NZ_PIQN01000005.1"/>
</dbReference>
<organism evidence="1 2">
    <name type="scientific">Rhizobium sullae</name>
    <name type="common">Rhizobium hedysari</name>
    <dbReference type="NCBI Taxonomy" id="50338"/>
    <lineage>
        <taxon>Bacteria</taxon>
        <taxon>Pseudomonadati</taxon>
        <taxon>Pseudomonadota</taxon>
        <taxon>Alphaproteobacteria</taxon>
        <taxon>Hyphomicrobiales</taxon>
        <taxon>Rhizobiaceae</taxon>
        <taxon>Rhizobium/Agrobacterium group</taxon>
        <taxon>Rhizobium</taxon>
    </lineage>
</organism>
<accession>A0A2N0DE66</accession>
<name>A0A2N0DE66_RHISU</name>
<reference evidence="1 2" key="1">
    <citation type="submission" date="2017-11" db="EMBL/GenBank/DDBJ databases">
        <authorList>
            <person name="Han C.G."/>
        </authorList>
    </citation>
    <scope>NUCLEOTIDE SEQUENCE [LARGE SCALE GENOMIC DNA]</scope>
    <source>
        <strain evidence="1 2">HCNT1</strain>
    </source>
</reference>
<evidence type="ECO:0000313" key="2">
    <source>
        <dbReference type="Proteomes" id="UP000232164"/>
    </source>
</evidence>
<gene>
    <name evidence="1" type="ORF">CWR43_06655</name>
</gene>
<evidence type="ECO:0000313" key="1">
    <source>
        <dbReference type="EMBL" id="PKA44389.1"/>
    </source>
</evidence>
<dbReference type="EMBL" id="PIQN01000005">
    <property type="protein sequence ID" value="PKA44389.1"/>
    <property type="molecule type" value="Genomic_DNA"/>
</dbReference>
<sequence length="63" mass="7398">MPANVHRESAKIYQFPVKFRRPGERFSARHPLDIDPDVCDAAFDSWYHEDAIREAEEKQKPQA</sequence>
<dbReference type="Pfam" id="PF10931">
    <property type="entry name" value="DUF2735"/>
    <property type="match status" value="1"/>
</dbReference>
<dbReference type="Proteomes" id="UP000232164">
    <property type="component" value="Unassembled WGS sequence"/>
</dbReference>
<comment type="caution">
    <text evidence="1">The sequence shown here is derived from an EMBL/GenBank/DDBJ whole genome shotgun (WGS) entry which is preliminary data.</text>
</comment>